<dbReference type="PANTHER" id="PTHR24273:SF32">
    <property type="entry name" value="HYALIN"/>
    <property type="match status" value="1"/>
</dbReference>
<dbReference type="EMBL" id="NCXI01000192">
    <property type="protein sequence ID" value="PAK75619.1"/>
    <property type="molecule type" value="Genomic_DNA"/>
</dbReference>
<dbReference type="PANTHER" id="PTHR24273">
    <property type="entry name" value="FI04643P-RELATED"/>
    <property type="match status" value="1"/>
</dbReference>
<protein>
    <submittedName>
        <fullName evidence="2">Uncharacterized protein</fullName>
    </submittedName>
</protein>
<dbReference type="InterPro" id="IPR015919">
    <property type="entry name" value="Cadherin-like_sf"/>
</dbReference>
<feature type="compositionally biased region" description="Polar residues" evidence="1">
    <location>
        <begin position="27"/>
        <end position="39"/>
    </location>
</feature>
<dbReference type="Proteomes" id="UP000216802">
    <property type="component" value="Unassembled WGS sequence"/>
</dbReference>
<dbReference type="InterPro" id="IPR013783">
    <property type="entry name" value="Ig-like_fold"/>
</dbReference>
<evidence type="ECO:0000313" key="2">
    <source>
        <dbReference type="EMBL" id="PAK75619.1"/>
    </source>
</evidence>
<feature type="non-terminal residue" evidence="2">
    <location>
        <position position="262"/>
    </location>
</feature>
<comment type="caution">
    <text evidence="2">The sequence shown here is derived from an EMBL/GenBank/DDBJ whole genome shotgun (WGS) entry which is preliminary data.</text>
</comment>
<reference evidence="2 3" key="1">
    <citation type="submission" date="2017-04" db="EMBL/GenBank/DDBJ databases">
        <title>Kefir bacterial isolates.</title>
        <authorList>
            <person name="Kim Y."/>
            <person name="Blasche S."/>
            <person name="Patil K.R."/>
        </authorList>
    </citation>
    <scope>NUCLEOTIDE SEQUENCE [LARGE SCALE GENOMIC DNA]</scope>
    <source>
        <strain evidence="2 3">OG2</strain>
    </source>
</reference>
<feature type="region of interest" description="Disordered" evidence="1">
    <location>
        <begin position="1"/>
        <end position="40"/>
    </location>
</feature>
<accession>A0A269XR18</accession>
<name>A0A269XR18_9LACO</name>
<feature type="compositionally biased region" description="Polar residues" evidence="1">
    <location>
        <begin position="1"/>
        <end position="17"/>
    </location>
</feature>
<dbReference type="GO" id="GO:0005509">
    <property type="term" value="F:calcium ion binding"/>
    <property type="evidence" value="ECO:0007669"/>
    <property type="project" value="InterPro"/>
</dbReference>
<dbReference type="SUPFAM" id="SSF49313">
    <property type="entry name" value="Cadherin-like"/>
    <property type="match status" value="3"/>
</dbReference>
<proteinExistence type="predicted"/>
<dbReference type="Pfam" id="PF05345">
    <property type="entry name" value="He_PIG"/>
    <property type="match status" value="3"/>
</dbReference>
<organism evidence="2 3">
    <name type="scientific">Lentilactobacillus parakefiri</name>
    <dbReference type="NCBI Taxonomy" id="152332"/>
    <lineage>
        <taxon>Bacteria</taxon>
        <taxon>Bacillati</taxon>
        <taxon>Bacillota</taxon>
        <taxon>Bacilli</taxon>
        <taxon>Lactobacillales</taxon>
        <taxon>Lactobacillaceae</taxon>
        <taxon>Lentilactobacillus</taxon>
    </lineage>
</organism>
<dbReference type="GO" id="GO:0016020">
    <property type="term" value="C:membrane"/>
    <property type="evidence" value="ECO:0007669"/>
    <property type="project" value="InterPro"/>
</dbReference>
<gene>
    <name evidence="2" type="ORF">B8W98_11845</name>
</gene>
<evidence type="ECO:0000313" key="3">
    <source>
        <dbReference type="Proteomes" id="UP000216802"/>
    </source>
</evidence>
<dbReference type="AlphaFoldDB" id="A0A269XR18"/>
<dbReference type="Gene3D" id="2.60.40.10">
    <property type="entry name" value="Immunoglobulins"/>
    <property type="match status" value="3"/>
</dbReference>
<sequence>MTIEATDNSGLAVSNKVSGLPEGVSFDSATNTISGTPTKVGSYPITVTTTDESGNGTTTSFTIKVVDTTKPTVTSIKDQTKEVNTAIDSIKIEATDNSGQAVTNKVSGLPEGVSFDSATNTISGMPTKVGSYPITVTTTDASGNKTETKFTIEVVDKTAPTVTAIENQTKEVNTAIDSIKIEATDNSGQAVTNKVSGLPEGVSFDSETNTISGTPTKVGSYPITVTTTDAEGNATTTNFTIKVVDTTKPTVTSIKDQSKEVN</sequence>
<evidence type="ECO:0000256" key="1">
    <source>
        <dbReference type="SAM" id="MobiDB-lite"/>
    </source>
</evidence>